<dbReference type="PANTHER" id="PTHR37540">
    <property type="entry name" value="TRANSCRIPTION FACTOR (ACR-2), PUTATIVE-RELATED-RELATED"/>
    <property type="match status" value="1"/>
</dbReference>
<dbReference type="AlphaFoldDB" id="A0A2J6RW28"/>
<protein>
    <submittedName>
        <fullName evidence="2">Uncharacterized protein</fullName>
    </submittedName>
</protein>
<accession>A0A2J6RW28</accession>
<evidence type="ECO:0000256" key="1">
    <source>
        <dbReference type="SAM" id="MobiDB-lite"/>
    </source>
</evidence>
<evidence type="ECO:0000313" key="2">
    <source>
        <dbReference type="EMBL" id="PMD42718.1"/>
    </source>
</evidence>
<dbReference type="EMBL" id="KZ613943">
    <property type="protein sequence ID" value="PMD42718.1"/>
    <property type="molecule type" value="Genomic_DNA"/>
</dbReference>
<evidence type="ECO:0000313" key="3">
    <source>
        <dbReference type="Proteomes" id="UP000235786"/>
    </source>
</evidence>
<dbReference type="PANTHER" id="PTHR37540:SF5">
    <property type="entry name" value="TRANSCRIPTION FACTOR DOMAIN-CONTAINING PROTEIN"/>
    <property type="match status" value="1"/>
</dbReference>
<sequence length="325" mass="36682">MPRLLENPPSQGSSNPFSFVMVSQPSAERDKEVRRQVRSHAANSWRGISRAKTPRQTRLRRIVPKAELSTEQRLKSLEARGLSFLHGGEDGPHPQQPAISRAFTSATITFTQRSPSPGASPKTYLGGGRMDPFNTCSLQCNTMESFLLDHYFHTFMAKVTTIYTPNNPKDLDLKDIPRVWVSFLITDPAILSGVFLRACRTLSVVTSKQYLDRLSLKYREICIKALSSKIASLETALRTETIVMMLMLTTDEFYVGSAETMRYHIDAMRRVVKLKGGLQDTVLERLVLQLIDWNNLQCNLLAQNHGKPRRYPAVDMLTSGFPTFS</sequence>
<name>A0A2J6RW28_HYAVF</name>
<dbReference type="STRING" id="1149755.A0A2J6RW28"/>
<feature type="region of interest" description="Disordered" evidence="1">
    <location>
        <begin position="1"/>
        <end position="33"/>
    </location>
</feature>
<keyword evidence="3" id="KW-1185">Reference proteome</keyword>
<feature type="compositionally biased region" description="Polar residues" evidence="1">
    <location>
        <begin position="8"/>
        <end position="26"/>
    </location>
</feature>
<organism evidence="2 3">
    <name type="scientific">Hyaloscypha variabilis (strain UAMH 11265 / GT02V1 / F)</name>
    <name type="common">Meliniomyces variabilis</name>
    <dbReference type="NCBI Taxonomy" id="1149755"/>
    <lineage>
        <taxon>Eukaryota</taxon>
        <taxon>Fungi</taxon>
        <taxon>Dikarya</taxon>
        <taxon>Ascomycota</taxon>
        <taxon>Pezizomycotina</taxon>
        <taxon>Leotiomycetes</taxon>
        <taxon>Helotiales</taxon>
        <taxon>Hyaloscyphaceae</taxon>
        <taxon>Hyaloscypha</taxon>
        <taxon>Hyaloscypha variabilis</taxon>
    </lineage>
</organism>
<dbReference type="OrthoDB" id="5620at2759"/>
<dbReference type="InterPro" id="IPR021858">
    <property type="entry name" value="Fun_TF"/>
</dbReference>
<reference evidence="2 3" key="1">
    <citation type="submission" date="2016-04" db="EMBL/GenBank/DDBJ databases">
        <title>A degradative enzymes factory behind the ericoid mycorrhizal symbiosis.</title>
        <authorList>
            <consortium name="DOE Joint Genome Institute"/>
            <person name="Martino E."/>
            <person name="Morin E."/>
            <person name="Grelet G."/>
            <person name="Kuo A."/>
            <person name="Kohler A."/>
            <person name="Daghino S."/>
            <person name="Barry K."/>
            <person name="Choi C."/>
            <person name="Cichocki N."/>
            <person name="Clum A."/>
            <person name="Copeland A."/>
            <person name="Hainaut M."/>
            <person name="Haridas S."/>
            <person name="Labutti K."/>
            <person name="Lindquist E."/>
            <person name="Lipzen A."/>
            <person name="Khouja H.-R."/>
            <person name="Murat C."/>
            <person name="Ohm R."/>
            <person name="Olson A."/>
            <person name="Spatafora J."/>
            <person name="Veneault-Fourrey C."/>
            <person name="Henrissat B."/>
            <person name="Grigoriev I."/>
            <person name="Martin F."/>
            <person name="Perotto S."/>
        </authorList>
    </citation>
    <scope>NUCLEOTIDE SEQUENCE [LARGE SCALE GENOMIC DNA]</scope>
    <source>
        <strain evidence="2 3">F</strain>
    </source>
</reference>
<dbReference type="Proteomes" id="UP000235786">
    <property type="component" value="Unassembled WGS sequence"/>
</dbReference>
<dbReference type="Pfam" id="PF11951">
    <property type="entry name" value="Fungal_trans_2"/>
    <property type="match status" value="1"/>
</dbReference>
<proteinExistence type="predicted"/>
<gene>
    <name evidence="2" type="ORF">L207DRAFT_510943</name>
</gene>